<dbReference type="EMBL" id="JAUTWS010000082">
    <property type="protein sequence ID" value="MDO9713342.1"/>
    <property type="molecule type" value="Genomic_DNA"/>
</dbReference>
<dbReference type="CDD" id="cd06989">
    <property type="entry name" value="cupin_DRT102"/>
    <property type="match status" value="1"/>
</dbReference>
<keyword evidence="3" id="KW-1185">Reference proteome</keyword>
<dbReference type="InterPro" id="IPR014710">
    <property type="entry name" value="RmlC-like_jellyroll"/>
</dbReference>
<reference evidence="2 3" key="1">
    <citation type="submission" date="2023-08" db="EMBL/GenBank/DDBJ databases">
        <title>The draft genome sequence of Paracraurococcus sp. LOR1-02.</title>
        <authorList>
            <person name="Kingkaew E."/>
            <person name="Tanasupawat S."/>
        </authorList>
    </citation>
    <scope>NUCLEOTIDE SEQUENCE [LARGE SCALE GENOMIC DNA]</scope>
    <source>
        <strain evidence="2 3">LOR1-02</strain>
    </source>
</reference>
<organism evidence="2 3">
    <name type="scientific">Paracraurococcus lichenis</name>
    <dbReference type="NCBI Taxonomy" id="3064888"/>
    <lineage>
        <taxon>Bacteria</taxon>
        <taxon>Pseudomonadati</taxon>
        <taxon>Pseudomonadota</taxon>
        <taxon>Alphaproteobacteria</taxon>
        <taxon>Acetobacterales</taxon>
        <taxon>Roseomonadaceae</taxon>
        <taxon>Paracraurococcus</taxon>
    </lineage>
</organism>
<evidence type="ECO:0000313" key="2">
    <source>
        <dbReference type="EMBL" id="MDO9713342.1"/>
    </source>
</evidence>
<name>A0ABT9EAV6_9PROT</name>
<evidence type="ECO:0000313" key="3">
    <source>
        <dbReference type="Proteomes" id="UP001243009"/>
    </source>
</evidence>
<sequence length="154" mass="16623">RRPRRERPMLKRLLLLLPLLALPAGAAELDPRAIAVRLPEQIPWGPVTPGGNQQAILVGDPSSPGFYAVMVKWLPGHMSRPHFHPNDRFITVLSGTWWMGSGPVFDPASTVPVPAGTFVTHYGRGIHYDGAKEEPAVLLIVGEGPGTSTPAEAK</sequence>
<evidence type="ECO:0000256" key="1">
    <source>
        <dbReference type="SAM" id="SignalP"/>
    </source>
</evidence>
<dbReference type="Gene3D" id="2.60.120.10">
    <property type="entry name" value="Jelly Rolls"/>
    <property type="match status" value="1"/>
</dbReference>
<dbReference type="SUPFAM" id="SSF51182">
    <property type="entry name" value="RmlC-like cupins"/>
    <property type="match status" value="1"/>
</dbReference>
<proteinExistence type="predicted"/>
<keyword evidence="1" id="KW-0732">Signal</keyword>
<dbReference type="Proteomes" id="UP001243009">
    <property type="component" value="Unassembled WGS sequence"/>
</dbReference>
<dbReference type="RefSeq" id="WP_305108199.1">
    <property type="nucleotide sequence ID" value="NZ_JAUTWS010000082.1"/>
</dbReference>
<comment type="caution">
    <text evidence="2">The sequence shown here is derived from an EMBL/GenBank/DDBJ whole genome shotgun (WGS) entry which is preliminary data.</text>
</comment>
<dbReference type="InterPro" id="IPR011051">
    <property type="entry name" value="RmlC_Cupin_sf"/>
</dbReference>
<feature type="chain" id="PRO_5046549250" evidence="1">
    <location>
        <begin position="27"/>
        <end position="154"/>
    </location>
</feature>
<feature type="signal peptide" evidence="1">
    <location>
        <begin position="1"/>
        <end position="26"/>
    </location>
</feature>
<gene>
    <name evidence="2" type="ORF">Q7A36_33750</name>
</gene>
<feature type="non-terminal residue" evidence="2">
    <location>
        <position position="1"/>
    </location>
</feature>
<accession>A0ABT9EAV6</accession>
<protein>
    <submittedName>
        <fullName evidence="2">Cupin domain-containing protein</fullName>
    </submittedName>
</protein>